<gene>
    <name evidence="1" type="ORF">ACFPFW_02720</name>
</gene>
<reference evidence="2" key="1">
    <citation type="journal article" date="2019" name="Int. J. Syst. Evol. Microbiol.">
        <title>The Global Catalogue of Microorganisms (GCM) 10K type strain sequencing project: providing services to taxonomists for standard genome sequencing and annotation.</title>
        <authorList>
            <consortium name="The Broad Institute Genomics Platform"/>
            <consortium name="The Broad Institute Genome Sequencing Center for Infectious Disease"/>
            <person name="Wu L."/>
            <person name="Ma J."/>
        </authorList>
    </citation>
    <scope>NUCLEOTIDE SEQUENCE [LARGE SCALE GENOMIC DNA]</scope>
    <source>
        <strain evidence="2">CGMCC 1.16444</strain>
    </source>
</reference>
<dbReference type="RefSeq" id="WP_162799700.1">
    <property type="nucleotide sequence ID" value="NZ_JBHSJF010000002.1"/>
</dbReference>
<comment type="caution">
    <text evidence="1">The sequence shown here is derived from an EMBL/GenBank/DDBJ whole genome shotgun (WGS) entry which is preliminary data.</text>
</comment>
<protein>
    <submittedName>
        <fullName evidence="1">Uncharacterized protein</fullName>
    </submittedName>
</protein>
<keyword evidence="2" id="KW-1185">Reference proteome</keyword>
<evidence type="ECO:0000313" key="2">
    <source>
        <dbReference type="Proteomes" id="UP001595796"/>
    </source>
</evidence>
<sequence length="74" mass="7955">MAFDPMPASGSGGNEPWCLSCKTPITQDQSSVHIHFDHDPNGHQGLSGDYHEACSKPFASIAYALKALSSFGRF</sequence>
<evidence type="ECO:0000313" key="1">
    <source>
        <dbReference type="EMBL" id="MFC5066922.1"/>
    </source>
</evidence>
<accession>A0ABV9YXT9</accession>
<proteinExistence type="predicted"/>
<organism evidence="1 2">
    <name type="scientific">Flaviflagellibacter deserti</name>
    <dbReference type="NCBI Taxonomy" id="2267266"/>
    <lineage>
        <taxon>Bacteria</taxon>
        <taxon>Pseudomonadati</taxon>
        <taxon>Pseudomonadota</taxon>
        <taxon>Alphaproteobacteria</taxon>
        <taxon>Hyphomicrobiales</taxon>
        <taxon>Flaviflagellibacter</taxon>
    </lineage>
</organism>
<dbReference type="EMBL" id="JBHSJF010000002">
    <property type="protein sequence ID" value="MFC5066922.1"/>
    <property type="molecule type" value="Genomic_DNA"/>
</dbReference>
<name>A0ABV9YXT9_9HYPH</name>
<dbReference type="Proteomes" id="UP001595796">
    <property type="component" value="Unassembled WGS sequence"/>
</dbReference>